<accession>A0AAJ0CS32</accession>
<name>A0AAJ0CS32_9HYPO</name>
<feature type="domain" description="F-box" evidence="1">
    <location>
        <begin position="48"/>
        <end position="94"/>
    </location>
</feature>
<dbReference type="CDD" id="cd09917">
    <property type="entry name" value="F-box_SF"/>
    <property type="match status" value="1"/>
</dbReference>
<sequence>MSLENEKPQSLRHVGRRQIDAYLASLSPWDLLYLRNQCRSGRFWISGLADISDLPVEILFTILRQLDLEDITACRFVSRSWHAIWTQEEVMHELCQYFFPGLVEMCRSNGDTRPARALLQAPLAKYLQHHNAEPFRSSFICWDKFWDTGSTSAVFKSTDLSDDHLDRQEDPARGPQAGGFLFAPPGPLVMYDRSRLAWQVNSTNIIIDDLRSCQRHICSTTGFLIAGDRLSPQGMSYKLLVYAARGESIGYNYSIVRVWHVDLEQWKHFALPGPFARCYVEGERVVVVTRQNLIIAWSWSQACAVDLKLSSRLASQSEGYGQVQSQPGVIIHPNKSNVTYVVWMCRLETRAPDLDRYQPSTNCKFLISVVQYDEGESINWWEKCICPESLCDHPHGLLNNFALVTPLCSKMSPYGLYNIGTIVKAINKPEEPCATEFATVGFNIYKESFIQREFKFAKPSALFAGTYHRLDPIPWGIYAQGGKLTSWSQRHAAIPREVVRDNRAAEKERNGFNADIATAMRIRVRSRSKRWRVLGDEDFQVFVTSEGILVWSYTKETKLSDGHGLSSPAYDSASGSSFAIPARPVAINPPNGEETEMAWL</sequence>
<dbReference type="Pfam" id="PF12937">
    <property type="entry name" value="F-box-like"/>
    <property type="match status" value="1"/>
</dbReference>
<dbReference type="Proteomes" id="UP001251528">
    <property type="component" value="Unassembled WGS sequence"/>
</dbReference>
<organism evidence="2 3">
    <name type="scientific">Conoideocrella luteorostrata</name>
    <dbReference type="NCBI Taxonomy" id="1105319"/>
    <lineage>
        <taxon>Eukaryota</taxon>
        <taxon>Fungi</taxon>
        <taxon>Dikarya</taxon>
        <taxon>Ascomycota</taxon>
        <taxon>Pezizomycotina</taxon>
        <taxon>Sordariomycetes</taxon>
        <taxon>Hypocreomycetidae</taxon>
        <taxon>Hypocreales</taxon>
        <taxon>Clavicipitaceae</taxon>
        <taxon>Conoideocrella</taxon>
    </lineage>
</organism>
<keyword evidence="3" id="KW-1185">Reference proteome</keyword>
<comment type="caution">
    <text evidence="2">The sequence shown here is derived from an EMBL/GenBank/DDBJ whole genome shotgun (WGS) entry which is preliminary data.</text>
</comment>
<dbReference type="InterPro" id="IPR001810">
    <property type="entry name" value="F-box_dom"/>
</dbReference>
<dbReference type="SMART" id="SM00256">
    <property type="entry name" value="FBOX"/>
    <property type="match status" value="1"/>
</dbReference>
<dbReference type="Gene3D" id="1.20.1280.50">
    <property type="match status" value="1"/>
</dbReference>
<gene>
    <name evidence="2" type="ORF">QQS21_004566</name>
</gene>
<dbReference type="PROSITE" id="PS50181">
    <property type="entry name" value="FBOX"/>
    <property type="match status" value="1"/>
</dbReference>
<evidence type="ECO:0000259" key="1">
    <source>
        <dbReference type="PROSITE" id="PS50181"/>
    </source>
</evidence>
<dbReference type="SUPFAM" id="SSF81383">
    <property type="entry name" value="F-box domain"/>
    <property type="match status" value="1"/>
</dbReference>
<evidence type="ECO:0000313" key="2">
    <source>
        <dbReference type="EMBL" id="KAK2601879.1"/>
    </source>
</evidence>
<dbReference type="EMBL" id="JASWJB010000068">
    <property type="protein sequence ID" value="KAK2601879.1"/>
    <property type="molecule type" value="Genomic_DNA"/>
</dbReference>
<evidence type="ECO:0000313" key="3">
    <source>
        <dbReference type="Proteomes" id="UP001251528"/>
    </source>
</evidence>
<reference evidence="2" key="1">
    <citation type="submission" date="2023-06" db="EMBL/GenBank/DDBJ databases">
        <title>Conoideocrella luteorostrata (Hypocreales: Clavicipitaceae), a potential biocontrol fungus for elongate hemlock scale in United States Christmas tree production areas.</title>
        <authorList>
            <person name="Barrett H."/>
            <person name="Lovett B."/>
            <person name="Macias A.M."/>
            <person name="Stajich J.E."/>
            <person name="Kasson M.T."/>
        </authorList>
    </citation>
    <scope>NUCLEOTIDE SEQUENCE</scope>
    <source>
        <strain evidence="2">ARSEF 14590</strain>
    </source>
</reference>
<protein>
    <recommendedName>
        <fullName evidence="1">F-box domain-containing protein</fullName>
    </recommendedName>
</protein>
<dbReference type="InterPro" id="IPR036047">
    <property type="entry name" value="F-box-like_dom_sf"/>
</dbReference>
<proteinExistence type="predicted"/>
<dbReference type="AlphaFoldDB" id="A0AAJ0CS32"/>